<protein>
    <submittedName>
        <fullName evidence="1">Hemin uptake protein HemP</fullName>
    </submittedName>
</protein>
<dbReference type="Proteomes" id="UP000731907">
    <property type="component" value="Unassembled WGS sequence"/>
</dbReference>
<dbReference type="EMBL" id="JAAATX020000001">
    <property type="protein sequence ID" value="MBU9696587.1"/>
    <property type="molecule type" value="Genomic_DNA"/>
</dbReference>
<organism evidence="1 2">
    <name type="scientific">Paragemmobacter amnigenus</name>
    <dbReference type="NCBI Taxonomy" id="2852097"/>
    <lineage>
        <taxon>Bacteria</taxon>
        <taxon>Pseudomonadati</taxon>
        <taxon>Pseudomonadota</taxon>
        <taxon>Alphaproteobacteria</taxon>
        <taxon>Rhodobacterales</taxon>
        <taxon>Paracoccaceae</taxon>
        <taxon>Paragemmobacter</taxon>
    </lineage>
</organism>
<gene>
    <name evidence="1" type="ORF">GU927_001880</name>
</gene>
<proteinExistence type="predicted"/>
<dbReference type="Gene3D" id="2.10.70.10">
    <property type="entry name" value="Complement Module, domain 1"/>
    <property type="match status" value="1"/>
</dbReference>
<evidence type="ECO:0000313" key="1">
    <source>
        <dbReference type="EMBL" id="MBU9696587.1"/>
    </source>
</evidence>
<dbReference type="InterPro" id="IPR019600">
    <property type="entry name" value="Hemin_uptake_protein_HemP"/>
</dbReference>
<accession>A0ABS6IZM2</accession>
<name>A0ABS6IZM2_9RHOB</name>
<comment type="caution">
    <text evidence="1">The sequence shown here is derived from an EMBL/GenBank/DDBJ whole genome shotgun (WGS) entry which is preliminary data.</text>
</comment>
<evidence type="ECO:0000313" key="2">
    <source>
        <dbReference type="Proteomes" id="UP000731907"/>
    </source>
</evidence>
<dbReference type="Pfam" id="PF10636">
    <property type="entry name" value="hemP"/>
    <property type="match status" value="1"/>
</dbReference>
<sequence>MRPDPLRLPLPLSLSARPVTLPHPPALREAPLHEARALTGGGLQARIALDGQVYTLRITRAGKLILTK</sequence>
<reference evidence="1 2" key="1">
    <citation type="submission" date="2021-06" db="EMBL/GenBank/DDBJ databases">
        <title>Rhodobacteraceae bacterium strain HSP-20.</title>
        <authorList>
            <person name="Chen W.-M."/>
        </authorList>
    </citation>
    <scope>NUCLEOTIDE SEQUENCE [LARGE SCALE GENOMIC DNA]</scope>
    <source>
        <strain evidence="1 2">HSP-20</strain>
    </source>
</reference>
<keyword evidence="2" id="KW-1185">Reference proteome</keyword>